<evidence type="ECO:0000256" key="1">
    <source>
        <dbReference type="SAM" id="MobiDB-lite"/>
    </source>
</evidence>
<dbReference type="AlphaFoldDB" id="A0A5A7RI56"/>
<organism evidence="2 3">
    <name type="scientific">Striga asiatica</name>
    <name type="common">Asiatic witchweed</name>
    <name type="synonym">Buchnera asiatica</name>
    <dbReference type="NCBI Taxonomy" id="4170"/>
    <lineage>
        <taxon>Eukaryota</taxon>
        <taxon>Viridiplantae</taxon>
        <taxon>Streptophyta</taxon>
        <taxon>Embryophyta</taxon>
        <taxon>Tracheophyta</taxon>
        <taxon>Spermatophyta</taxon>
        <taxon>Magnoliopsida</taxon>
        <taxon>eudicotyledons</taxon>
        <taxon>Gunneridae</taxon>
        <taxon>Pentapetalae</taxon>
        <taxon>asterids</taxon>
        <taxon>lamiids</taxon>
        <taxon>Lamiales</taxon>
        <taxon>Orobanchaceae</taxon>
        <taxon>Buchnereae</taxon>
        <taxon>Striga</taxon>
    </lineage>
</organism>
<dbReference type="Proteomes" id="UP000325081">
    <property type="component" value="Unassembled WGS sequence"/>
</dbReference>
<dbReference type="EMBL" id="BKCP01012848">
    <property type="protein sequence ID" value="GER56923.1"/>
    <property type="molecule type" value="Genomic_DNA"/>
</dbReference>
<keyword evidence="3" id="KW-1185">Reference proteome</keyword>
<feature type="region of interest" description="Disordered" evidence="1">
    <location>
        <begin position="100"/>
        <end position="139"/>
    </location>
</feature>
<comment type="caution">
    <text evidence="2">The sequence shown here is derived from an EMBL/GenBank/DDBJ whole genome shotgun (WGS) entry which is preliminary data.</text>
</comment>
<feature type="region of interest" description="Disordered" evidence="1">
    <location>
        <begin position="37"/>
        <end position="61"/>
    </location>
</feature>
<dbReference type="OrthoDB" id="1730486at2759"/>
<name>A0A5A7RI56_STRAF</name>
<gene>
    <name evidence="2" type="ORF">STAS_34683</name>
</gene>
<proteinExistence type="predicted"/>
<accession>A0A5A7RI56</accession>
<protein>
    <submittedName>
        <fullName evidence="2">Nuclear fusion defective 6</fullName>
    </submittedName>
</protein>
<feature type="compositionally biased region" description="Pro residues" evidence="1">
    <location>
        <begin position="110"/>
        <end position="139"/>
    </location>
</feature>
<evidence type="ECO:0000313" key="2">
    <source>
        <dbReference type="EMBL" id="GER56923.1"/>
    </source>
</evidence>
<sequence length="139" mass="14941">MWLVGEPAKKDGGFWIDAEIVGANRYMSTKFMIEPTTRVEKTKSSSLSPKLGREAMSPRTQALTPTISSMRTLNGNWGSAKTLDRHPLMKALIGLKPSIDTGLLGSSESSPPPLFPPPPRRPRLLPPVMSPPPPAAAAA</sequence>
<reference evidence="3" key="1">
    <citation type="journal article" date="2019" name="Curr. Biol.">
        <title>Genome Sequence of Striga asiatica Provides Insight into the Evolution of Plant Parasitism.</title>
        <authorList>
            <person name="Yoshida S."/>
            <person name="Kim S."/>
            <person name="Wafula E.K."/>
            <person name="Tanskanen J."/>
            <person name="Kim Y.M."/>
            <person name="Honaas L."/>
            <person name="Yang Z."/>
            <person name="Spallek T."/>
            <person name="Conn C.E."/>
            <person name="Ichihashi Y."/>
            <person name="Cheong K."/>
            <person name="Cui S."/>
            <person name="Der J.P."/>
            <person name="Gundlach H."/>
            <person name="Jiao Y."/>
            <person name="Hori C."/>
            <person name="Ishida J.K."/>
            <person name="Kasahara H."/>
            <person name="Kiba T."/>
            <person name="Kim M.S."/>
            <person name="Koo N."/>
            <person name="Laohavisit A."/>
            <person name="Lee Y.H."/>
            <person name="Lumba S."/>
            <person name="McCourt P."/>
            <person name="Mortimer J.C."/>
            <person name="Mutuku J.M."/>
            <person name="Nomura T."/>
            <person name="Sasaki-Sekimoto Y."/>
            <person name="Seto Y."/>
            <person name="Wang Y."/>
            <person name="Wakatake T."/>
            <person name="Sakakibara H."/>
            <person name="Demura T."/>
            <person name="Yamaguchi S."/>
            <person name="Yoneyama K."/>
            <person name="Manabe R.I."/>
            <person name="Nelson D.C."/>
            <person name="Schulman A.H."/>
            <person name="Timko M.P."/>
            <person name="dePamphilis C.W."/>
            <person name="Choi D."/>
            <person name="Shirasu K."/>
        </authorList>
    </citation>
    <scope>NUCLEOTIDE SEQUENCE [LARGE SCALE GENOMIC DNA]</scope>
    <source>
        <strain evidence="3">cv. UVA1</strain>
    </source>
</reference>
<evidence type="ECO:0000313" key="3">
    <source>
        <dbReference type="Proteomes" id="UP000325081"/>
    </source>
</evidence>